<organism evidence="1">
    <name type="scientific">Hungatella hathewayi</name>
    <dbReference type="NCBI Taxonomy" id="154046"/>
    <lineage>
        <taxon>Bacteria</taxon>
        <taxon>Bacillati</taxon>
        <taxon>Bacillota</taxon>
        <taxon>Clostridia</taxon>
        <taxon>Lachnospirales</taxon>
        <taxon>Lachnospiraceae</taxon>
        <taxon>Hungatella</taxon>
    </lineage>
</organism>
<protein>
    <recommendedName>
        <fullName evidence="2">Transposase</fullName>
    </recommendedName>
</protein>
<reference evidence="1" key="1">
    <citation type="submission" date="2019-11" db="EMBL/GenBank/DDBJ databases">
        <authorList>
            <person name="Feng L."/>
        </authorList>
    </citation>
    <scope>NUCLEOTIDE SEQUENCE</scope>
    <source>
        <strain evidence="1">ChathewayiLFYP18</strain>
    </source>
</reference>
<evidence type="ECO:0008006" key="2">
    <source>
        <dbReference type="Google" id="ProtNLM"/>
    </source>
</evidence>
<dbReference type="EMBL" id="CACRUH010000101">
    <property type="protein sequence ID" value="VYU83645.1"/>
    <property type="molecule type" value="Genomic_DNA"/>
</dbReference>
<gene>
    <name evidence="1" type="ORF">CHLFYP18_04419</name>
</gene>
<sequence>MGQKDISLVRYFEDEDRYADLINGFIFGGERVVSGADIQELDSRITGFLSKIKDGFKIQKYRDSVRKVVLGLGFAIIGLENQDRVHHAMPIRIMLEDAAGYDKQMRRIQKHHRNRKDLQGDEFVGGFSIRDKVYPVITICIYYGDKPYDGAKELYQIMEYETLPDKLKVFLNNYKIHVLEIRSFHDIDRFKTDLREVFGFIQRSGDPAEEQKFTFENKERFQKMDEEAFDVITTVTGSKELELMKNEYRDERGKINMCEAILGMIEAGRVEGLSEGETRGKIKGEAKIVAIIRKKYIKKKNLQIISDELELDYSYVKEVVDLIHEHPDWTDLQIGEMLIMHNNF</sequence>
<evidence type="ECO:0000313" key="1">
    <source>
        <dbReference type="EMBL" id="VYU83645.1"/>
    </source>
</evidence>
<accession>A0A6N3I3C3</accession>
<dbReference type="RefSeq" id="WP_156834633.1">
    <property type="nucleotide sequence ID" value="NZ_CACRUH010000101.1"/>
</dbReference>
<name>A0A6N3I3C3_9FIRM</name>
<proteinExistence type="predicted"/>
<dbReference type="AlphaFoldDB" id="A0A6N3I3C3"/>